<feature type="compositionally biased region" description="Basic and acidic residues" evidence="5">
    <location>
        <begin position="220"/>
        <end position="233"/>
    </location>
</feature>
<keyword evidence="2" id="KW-0805">Transcription regulation</keyword>
<feature type="region of interest" description="Disordered" evidence="5">
    <location>
        <begin position="189"/>
        <end position="249"/>
    </location>
</feature>
<comment type="subcellular location">
    <subcellularLocation>
        <location evidence="1">Nucleus</location>
    </subcellularLocation>
</comment>
<dbReference type="InterPro" id="IPR037525">
    <property type="entry name" value="Velvet_dom"/>
</dbReference>
<dbReference type="OMA" id="HEHGMST"/>
<feature type="compositionally biased region" description="Polar residues" evidence="5">
    <location>
        <begin position="395"/>
        <end position="414"/>
    </location>
</feature>
<dbReference type="PROSITE" id="PS51821">
    <property type="entry name" value="VELVET"/>
    <property type="match status" value="1"/>
</dbReference>
<sequence length="493" mass="56121">MADQEQSSCSYRFISSSLSELPPTRDYDLVIRQQPDRAKMSVINERDRRPIEPPPILQMKWLHCSTEETKKCLQSPFYYLVANLVDASNNDELLLPAQDYLSGTTVSSLHRLRDIDNQDGGFYVFGDLSVKKNGIFKLQFSLFEIVEELVQNRRTLLSEPFTVYIPKHFPGPLEATFLSRTFSDQGVKMRIRKEHRLQATTTRKRKPERQSTSSQLNETEPTKGDTSKSMERASRRKVSPPSYAPQQSQDVHFGRFLSIERKPSQQQQQHDQQNLTHYKDAYKALPSQPLCSDYNDYHSRDPAVGQTIYPSPQSSTDYTPQHQQPYRSSPSLTHMSTPPSPTYAHYYSASPPTMTIDQYQPTPQQQPALPLASYHLSSSSSSSTSSSFSSSSSSMLSEQQKQQHIPSSPPSYSGQYHHPSAFQPVRPPTPMPHQDHAHSWGAKLPPLRAIMTDQPMQDSEQYHQNRFIMQLPPIQPSALSTTNTLPIYPGYDH</sequence>
<accession>A0A168N1P1</accession>
<protein>
    <recommendedName>
        <fullName evidence="6">Velvet domain-containing protein</fullName>
    </recommendedName>
</protein>
<dbReference type="AlphaFoldDB" id="A0A168N1P1"/>
<dbReference type="PANTHER" id="PTHR33572:SF18">
    <property type="entry name" value="SPORE DEVELOPMENT REGULATOR VOSA"/>
    <property type="match status" value="1"/>
</dbReference>
<dbReference type="Proteomes" id="UP000078561">
    <property type="component" value="Unassembled WGS sequence"/>
</dbReference>
<organism evidence="7">
    <name type="scientific">Absidia glauca</name>
    <name type="common">Pin mould</name>
    <dbReference type="NCBI Taxonomy" id="4829"/>
    <lineage>
        <taxon>Eukaryota</taxon>
        <taxon>Fungi</taxon>
        <taxon>Fungi incertae sedis</taxon>
        <taxon>Mucoromycota</taxon>
        <taxon>Mucoromycotina</taxon>
        <taxon>Mucoromycetes</taxon>
        <taxon>Mucorales</taxon>
        <taxon>Cunninghamellaceae</taxon>
        <taxon>Absidia</taxon>
    </lineage>
</organism>
<dbReference type="InParanoid" id="A0A168N1P1"/>
<feature type="region of interest" description="Disordered" evidence="5">
    <location>
        <begin position="373"/>
        <end position="440"/>
    </location>
</feature>
<evidence type="ECO:0000256" key="2">
    <source>
        <dbReference type="ARBA" id="ARBA00023015"/>
    </source>
</evidence>
<evidence type="ECO:0000256" key="4">
    <source>
        <dbReference type="ARBA" id="ARBA00023242"/>
    </source>
</evidence>
<dbReference type="InterPro" id="IPR038491">
    <property type="entry name" value="Velvet_dom_sf"/>
</dbReference>
<proteinExistence type="predicted"/>
<feature type="compositionally biased region" description="Polar residues" evidence="5">
    <location>
        <begin position="210"/>
        <end position="219"/>
    </location>
</feature>
<gene>
    <name evidence="7" type="primary">ABSGL_05280.1 scaffold 6884</name>
</gene>
<name>A0A168N1P1_ABSGL</name>
<keyword evidence="4" id="KW-0539">Nucleus</keyword>
<keyword evidence="8" id="KW-1185">Reference proteome</keyword>
<evidence type="ECO:0000313" key="7">
    <source>
        <dbReference type="EMBL" id="SAL99635.1"/>
    </source>
</evidence>
<dbReference type="PANTHER" id="PTHR33572">
    <property type="entry name" value="SPORE DEVELOPMENT REGULATOR VOSA"/>
    <property type="match status" value="1"/>
</dbReference>
<dbReference type="GO" id="GO:0005634">
    <property type="term" value="C:nucleus"/>
    <property type="evidence" value="ECO:0007669"/>
    <property type="project" value="UniProtKB-SubCell"/>
</dbReference>
<feature type="domain" description="Velvet" evidence="6">
    <location>
        <begin position="22"/>
        <end position="192"/>
    </location>
</feature>
<evidence type="ECO:0000256" key="1">
    <source>
        <dbReference type="ARBA" id="ARBA00004123"/>
    </source>
</evidence>
<evidence type="ECO:0000313" key="8">
    <source>
        <dbReference type="Proteomes" id="UP000078561"/>
    </source>
</evidence>
<evidence type="ECO:0000259" key="6">
    <source>
        <dbReference type="PROSITE" id="PS51821"/>
    </source>
</evidence>
<feature type="region of interest" description="Disordered" evidence="5">
    <location>
        <begin position="292"/>
        <end position="349"/>
    </location>
</feature>
<dbReference type="InterPro" id="IPR021740">
    <property type="entry name" value="Velvet"/>
</dbReference>
<keyword evidence="3" id="KW-0804">Transcription</keyword>
<dbReference type="Gene3D" id="2.60.40.3960">
    <property type="entry name" value="Velvet domain"/>
    <property type="match status" value="1"/>
</dbReference>
<dbReference type="OrthoDB" id="5599552at2759"/>
<evidence type="ECO:0000256" key="3">
    <source>
        <dbReference type="ARBA" id="ARBA00023163"/>
    </source>
</evidence>
<feature type="compositionally biased region" description="Polar residues" evidence="5">
    <location>
        <begin position="308"/>
        <end position="337"/>
    </location>
</feature>
<dbReference type="Pfam" id="PF11754">
    <property type="entry name" value="Velvet"/>
    <property type="match status" value="2"/>
</dbReference>
<evidence type="ECO:0000256" key="5">
    <source>
        <dbReference type="SAM" id="MobiDB-lite"/>
    </source>
</evidence>
<reference evidence="7" key="1">
    <citation type="submission" date="2016-04" db="EMBL/GenBank/DDBJ databases">
        <authorList>
            <person name="Evans L.H."/>
            <person name="Alamgir A."/>
            <person name="Owens N."/>
            <person name="Weber N.D."/>
            <person name="Virtaneva K."/>
            <person name="Barbian K."/>
            <person name="Babar A."/>
            <person name="Rosenke K."/>
        </authorList>
    </citation>
    <scope>NUCLEOTIDE SEQUENCE [LARGE SCALE GENOMIC DNA]</scope>
    <source>
        <strain evidence="7">CBS 101.48</strain>
    </source>
</reference>
<dbReference type="EMBL" id="LT552933">
    <property type="protein sequence ID" value="SAL99635.1"/>
    <property type="molecule type" value="Genomic_DNA"/>
</dbReference>
<feature type="compositionally biased region" description="Low complexity" evidence="5">
    <location>
        <begin position="373"/>
        <end position="394"/>
    </location>
</feature>
<dbReference type="STRING" id="4829.A0A168N1P1"/>